<feature type="region of interest" description="Disordered" evidence="4">
    <location>
        <begin position="1076"/>
        <end position="1101"/>
    </location>
</feature>
<keyword evidence="3" id="KW-0843">Virulence</keyword>
<keyword evidence="2" id="KW-0964">Secreted</keyword>
<evidence type="ECO:0000256" key="2">
    <source>
        <dbReference type="ARBA" id="ARBA00022525"/>
    </source>
</evidence>
<evidence type="ECO:0000313" key="6">
    <source>
        <dbReference type="EMBL" id="TCO55681.1"/>
    </source>
</evidence>
<feature type="region of interest" description="Disordered" evidence="4">
    <location>
        <begin position="872"/>
        <end position="894"/>
    </location>
</feature>
<dbReference type="PANTHER" id="PTHR32305">
    <property type="match status" value="1"/>
</dbReference>
<feature type="region of interest" description="Disordered" evidence="4">
    <location>
        <begin position="194"/>
        <end position="214"/>
    </location>
</feature>
<feature type="region of interest" description="Disordered" evidence="4">
    <location>
        <begin position="35"/>
        <end position="55"/>
    </location>
</feature>
<reference evidence="6 7" key="1">
    <citation type="submission" date="2019-03" db="EMBL/GenBank/DDBJ databases">
        <title>Genomic Encyclopedia of Type Strains, Phase IV (KMG-IV): sequencing the most valuable type-strain genomes for metagenomic binning, comparative biology and taxonomic classification.</title>
        <authorList>
            <person name="Goeker M."/>
        </authorList>
    </citation>
    <scope>NUCLEOTIDE SEQUENCE [LARGE SCALE GENOMIC DNA]</scope>
    <source>
        <strain evidence="6 7">DSM 45934</strain>
    </source>
</reference>
<comment type="subcellular location">
    <subcellularLocation>
        <location evidence="1">Secreted</location>
    </subcellularLocation>
</comment>
<evidence type="ECO:0000256" key="5">
    <source>
        <dbReference type="SAM" id="SignalP"/>
    </source>
</evidence>
<dbReference type="PANTHER" id="PTHR32305:SF17">
    <property type="entry name" value="TRNA NUCLEASE WAPA"/>
    <property type="match status" value="1"/>
</dbReference>
<accession>A0A4R2J8Q6</accession>
<dbReference type="Pfam" id="PF03534">
    <property type="entry name" value="SpvB"/>
    <property type="match status" value="1"/>
</dbReference>
<dbReference type="NCBIfam" id="TIGR01643">
    <property type="entry name" value="YD_repeat_2x"/>
    <property type="match status" value="3"/>
</dbReference>
<dbReference type="InterPro" id="IPR050708">
    <property type="entry name" value="T6SS_VgrG/RHS"/>
</dbReference>
<feature type="compositionally biased region" description="Pro residues" evidence="4">
    <location>
        <begin position="1892"/>
        <end position="1916"/>
    </location>
</feature>
<feature type="region of interest" description="Disordered" evidence="4">
    <location>
        <begin position="1407"/>
        <end position="1426"/>
    </location>
</feature>
<evidence type="ECO:0000256" key="4">
    <source>
        <dbReference type="SAM" id="MobiDB-lite"/>
    </source>
</evidence>
<dbReference type="GO" id="GO:0005576">
    <property type="term" value="C:extracellular region"/>
    <property type="evidence" value="ECO:0007669"/>
    <property type="project" value="UniProtKB-SubCell"/>
</dbReference>
<feature type="signal peptide" evidence="5">
    <location>
        <begin position="1"/>
        <end position="33"/>
    </location>
</feature>
<keyword evidence="5" id="KW-0732">Signal</keyword>
<organism evidence="6 7">
    <name type="scientific">Actinocrispum wychmicini</name>
    <dbReference type="NCBI Taxonomy" id="1213861"/>
    <lineage>
        <taxon>Bacteria</taxon>
        <taxon>Bacillati</taxon>
        <taxon>Actinomycetota</taxon>
        <taxon>Actinomycetes</taxon>
        <taxon>Pseudonocardiales</taxon>
        <taxon>Pseudonocardiaceae</taxon>
        <taxon>Actinocrispum</taxon>
    </lineage>
</organism>
<dbReference type="RefSeq" id="WP_132121704.1">
    <property type="nucleotide sequence ID" value="NZ_SLWS01000007.1"/>
</dbReference>
<dbReference type="Gene3D" id="2.180.10.10">
    <property type="entry name" value="RHS repeat-associated core"/>
    <property type="match status" value="2"/>
</dbReference>
<evidence type="ECO:0000313" key="7">
    <source>
        <dbReference type="Proteomes" id="UP000295680"/>
    </source>
</evidence>
<sequence length="1925" mass="210496">MRSPGRPRRRTLLTLVITVFLSGVTAVVTPATAAAAGPSTNLPTIPSVPVTEQSMNNRPQDLATRKALHGDQTAGAGTPDGEGTSKATSLGPSATWDVAQRTGDFSWSYPLRVPPSPGGLNPNLALSYSSSVVDGHTSATNNQPSWVGDGWSLSAGFIERTYGGCSEDTEGGTTPPTDSGDLCWRSDNAMASFGAGGGPLIKDDTTHTWRPKQDDGSQVEYFPGAGHGHDDGEYWKITTVDGTQYFFGSRPDAKSAWTVPVFGDDANEPCHGATFDTSWCTQTWRWNLDKVVDRHGNAVLYYYDTETNSYGLNRKDDAVAYIRGGTLARIEYGLREGSTDRATGLVWFTPADRCVPGSACTPDKKDNWPDVPWDDKCDTSTCKDRHYPTFWSTKRLDHITTQVWRNSSYMDVDSWTLEHQYPDPGDGEKAALWLRSIKHTGLLGTSATTPPIVLPPVVFEGTPMANRVTTGDGLGPINRYRVTGVVSEAGGATSVNYAPPDCAPGSVPAAPENNTKRCYPARWLPKYATTERTDYFHKYVVDTVVSSDRLTQNPADPAQPLANPEQLVRYEYLDGAAWHYSQSEFVKDEKKTWDEFRGYGRVRVHAGKPNDPSGPITMTEQRFYRGMDGDHLPNGTRPATVTDSEGGSRADANWLEGVTLESQRYNTDNNTIVTKTITTPVWRGPTATRGPYQAFFVAIGTTKNYTALAAGGWRTTQSDSTYDEYGQTTQVNDLGDLATPNDDRCATTTYVRNPTKWLMSSPTRVETVSVACGTTPVFPQNALSDVKVSYDGQDPGVAPTTGDVTRQEIMKDHPAGADPVYVKTGTATYDIYGRPLTTADALDRATKVTYEPATGGPETSSTLTNELGHTVTTTVDPAWGGPLKSTNTNGGITENAYDPLGRVVETWLPNRRRDVNSNRGNVQFAYQVRNDGPTVLTKTAIGPNGNYVSTNTLYDPQYRVRQVQAPTEGGRLLTDTRYDTQGRVYKSTQAYVNDAAVDTKLWVASDTEVPGLTRTQFDGAGRPTASIYQTGTQEAWRTTTFYGGDRVNVTPPAGGTPTTTITDARGQTTELWQYKGATPQGDHDTTRYTYTPAGRMDTATDPAGNTWRWTYDLRGRQITANDVDKGASTSTYDDADQLLTVTDARSKTLVYDYDRLGRSKTVREGNTTGPLRLEYKYDTSLYGKGKPASSTRYVDGNAYTQQVYSYGTLGQPTESSVVIPPSEGVLRGTYTTYFGYTWTGSLSSITYPKAGSMIQEGLSVKYDDYDRPIKSWSAYTKTVNLVTDTSYTRYGEPQRLQLGDTGKRLWLSSYYDTHTRRLNQTIVDAEVPAPKQSDVNYTRDPAGNILSIEDKRPGAEERQCFTYDYLHRLTEAWTPTSDCATAPTTGGLAGPAPYWQSFTYDTVGNRRTETQHSSTNNTTRTYNYPPTGHALQTVTTQSPGGSKTDNFGYDLAGNTTRRELASGTQTLDWDIEGRLSTVTEAGKSTSYIYDASGSRLLRKDPTGTTLYLGNQEIRLDTASGSVTPTRYYPFGNGAVAMRTPSGLTWLAGDHQGTPQISVDTTTLAVTQRRQTPFGAPRGPNVAFPGEKGFVGGTLDPSTGLTTLGARQYDPTTGRFISVDPLMNTADPQTWNGYTYSGNSPITSSDPSGLCTIDPETTQCTPNNWWHPTPEAPGGGAPPSAPGQKHEKDFTSKHNAVQKEAANRILLQAYALGMLNPQVEEKYKVPFGGKDCMRVNGSRIDGCLKDGEADIVLTVDVCLEIDSCYAQQYVWEVKAEGQDTNGRAYTESFWYAQNLNSEARNGKNAVHAAPGWDIGGPYKMINPEYPKTHYWGGQNGVVLYGDEDDDDSKNRMQIGKDTGTLQEFDVAKEPWRKQSEFWHEQSEREMQLTQRLPAPPPQTQPKPPGVPGPGVPIAPPIPIFPLPVPI</sequence>
<feature type="compositionally biased region" description="Low complexity" evidence="4">
    <location>
        <begin position="1415"/>
        <end position="1426"/>
    </location>
</feature>
<evidence type="ECO:0000256" key="1">
    <source>
        <dbReference type="ARBA" id="ARBA00004613"/>
    </source>
</evidence>
<dbReference type="InterPro" id="IPR022385">
    <property type="entry name" value="Rhs_assc_core"/>
</dbReference>
<proteinExistence type="predicted"/>
<keyword evidence="7" id="KW-1185">Reference proteome</keyword>
<feature type="compositionally biased region" description="Polar residues" evidence="4">
    <location>
        <begin position="1655"/>
        <end position="1665"/>
    </location>
</feature>
<feature type="region of interest" description="Disordered" evidence="4">
    <location>
        <begin position="69"/>
        <end position="94"/>
    </location>
</feature>
<dbReference type="OrthoDB" id="291011at2"/>
<dbReference type="EMBL" id="SLWS01000007">
    <property type="protein sequence ID" value="TCO55681.1"/>
    <property type="molecule type" value="Genomic_DNA"/>
</dbReference>
<feature type="chain" id="PRO_5020249800" evidence="5">
    <location>
        <begin position="34"/>
        <end position="1925"/>
    </location>
</feature>
<comment type="caution">
    <text evidence="6">The sequence shown here is derived from an EMBL/GenBank/DDBJ whole genome shotgun (WGS) entry which is preliminary data.</text>
</comment>
<dbReference type="GO" id="GO:0005737">
    <property type="term" value="C:cytoplasm"/>
    <property type="evidence" value="ECO:0007669"/>
    <property type="project" value="InterPro"/>
</dbReference>
<dbReference type="Proteomes" id="UP000295680">
    <property type="component" value="Unassembled WGS sequence"/>
</dbReference>
<name>A0A4R2J8Q6_9PSEU</name>
<feature type="region of interest" description="Disordered" evidence="4">
    <location>
        <begin position="1878"/>
        <end position="1916"/>
    </location>
</feature>
<dbReference type="InterPro" id="IPR003284">
    <property type="entry name" value="Sal_SpvB"/>
</dbReference>
<dbReference type="NCBIfam" id="TIGR03696">
    <property type="entry name" value="Rhs_assc_core"/>
    <property type="match status" value="1"/>
</dbReference>
<evidence type="ECO:0000256" key="3">
    <source>
        <dbReference type="ARBA" id="ARBA00023026"/>
    </source>
</evidence>
<protein>
    <submittedName>
        <fullName evidence="6">RHS repeat-associated protein</fullName>
    </submittedName>
</protein>
<feature type="compositionally biased region" description="Basic and acidic residues" evidence="4">
    <location>
        <begin position="201"/>
        <end position="214"/>
    </location>
</feature>
<feature type="region of interest" description="Disordered" evidence="4">
    <location>
        <begin position="1655"/>
        <end position="1689"/>
    </location>
</feature>
<dbReference type="InterPro" id="IPR006530">
    <property type="entry name" value="YD"/>
</dbReference>
<gene>
    <name evidence="6" type="ORF">EV192_107103</name>
</gene>